<accession>A0A0F9R034</accession>
<protein>
    <submittedName>
        <fullName evidence="1">Uncharacterized protein</fullName>
    </submittedName>
</protein>
<sequence length="76" mass="8711">MIELKKHTCGLQYDQQALTPEAREHIQQRSKDCARCTQEDVLKRLVAYLREVGFVHTKMTADLLEKQLRAAGIEVG</sequence>
<name>A0A0F9R034_9ZZZZ</name>
<reference evidence="1" key="1">
    <citation type="journal article" date="2015" name="Nature">
        <title>Complex archaea that bridge the gap between prokaryotes and eukaryotes.</title>
        <authorList>
            <person name="Spang A."/>
            <person name="Saw J.H."/>
            <person name="Jorgensen S.L."/>
            <person name="Zaremba-Niedzwiedzka K."/>
            <person name="Martijn J."/>
            <person name="Lind A.E."/>
            <person name="van Eijk R."/>
            <person name="Schleper C."/>
            <person name="Guy L."/>
            <person name="Ettema T.J."/>
        </authorList>
    </citation>
    <scope>NUCLEOTIDE SEQUENCE</scope>
</reference>
<comment type="caution">
    <text evidence="1">The sequence shown here is derived from an EMBL/GenBank/DDBJ whole genome shotgun (WGS) entry which is preliminary data.</text>
</comment>
<dbReference type="AlphaFoldDB" id="A0A0F9R034"/>
<organism evidence="1">
    <name type="scientific">marine sediment metagenome</name>
    <dbReference type="NCBI Taxonomy" id="412755"/>
    <lineage>
        <taxon>unclassified sequences</taxon>
        <taxon>metagenomes</taxon>
        <taxon>ecological metagenomes</taxon>
    </lineage>
</organism>
<proteinExistence type="predicted"/>
<gene>
    <name evidence="1" type="ORF">LCGC14_0637460</name>
</gene>
<dbReference type="EMBL" id="LAZR01001142">
    <property type="protein sequence ID" value="KKN49945.1"/>
    <property type="molecule type" value="Genomic_DNA"/>
</dbReference>
<evidence type="ECO:0000313" key="1">
    <source>
        <dbReference type="EMBL" id="KKN49945.1"/>
    </source>
</evidence>